<dbReference type="InterPro" id="IPR002351">
    <property type="entry name" value="Nitrophorin_domain"/>
</dbReference>
<organism evidence="13">
    <name type="scientific">Rhodnius prolixus</name>
    <name type="common">Triatomid bug</name>
    <dbReference type="NCBI Taxonomy" id="13249"/>
    <lineage>
        <taxon>Eukaryota</taxon>
        <taxon>Metazoa</taxon>
        <taxon>Ecdysozoa</taxon>
        <taxon>Arthropoda</taxon>
        <taxon>Hexapoda</taxon>
        <taxon>Insecta</taxon>
        <taxon>Pterygota</taxon>
        <taxon>Neoptera</taxon>
        <taxon>Paraneoptera</taxon>
        <taxon>Hemiptera</taxon>
        <taxon>Heteroptera</taxon>
        <taxon>Panheteroptera</taxon>
        <taxon>Cimicomorpha</taxon>
        <taxon>Reduviidae</taxon>
        <taxon>Triatominae</taxon>
        <taxon>Rhodnius</taxon>
    </lineage>
</organism>
<keyword evidence="4" id="KW-0349">Heme</keyword>
<dbReference type="PIR" id="C56385">
    <property type="entry name" value="C56385"/>
</dbReference>
<comment type="similarity">
    <text evidence="10">Belongs to the calycin superfamily. Nitrophorin family.</text>
</comment>
<proteinExistence type="evidence at transcript level"/>
<dbReference type="CDD" id="cd19454">
    <property type="entry name" value="lipocalin_NP3"/>
    <property type="match status" value="1"/>
</dbReference>
<dbReference type="GO" id="GO:0051381">
    <property type="term" value="F:histamine binding"/>
    <property type="evidence" value="ECO:0007669"/>
    <property type="project" value="InterPro"/>
</dbReference>
<evidence type="ECO:0000256" key="7">
    <source>
        <dbReference type="ARBA" id="ARBA00022858"/>
    </source>
</evidence>
<evidence type="ECO:0000256" key="6">
    <source>
        <dbReference type="ARBA" id="ARBA00022729"/>
    </source>
</evidence>
<keyword evidence="5" id="KW-0479">Metal-binding</keyword>
<evidence type="ECO:0000256" key="1">
    <source>
        <dbReference type="ARBA" id="ARBA00004613"/>
    </source>
</evidence>
<dbReference type="InterPro" id="IPR023613">
    <property type="entry name" value="Nitrophorin"/>
</dbReference>
<dbReference type="InterPro" id="IPR012674">
    <property type="entry name" value="Calycin"/>
</dbReference>
<dbReference type="AlphaFoldDB" id="O77000"/>
<reference evidence="13" key="1">
    <citation type="journal article" date="1998" name="Insect Biochem. Mol. Biol.">
        <title>Characterization and cDNA cloning of a hemoprotein in the salivary glands of the blood-sucking insect, Rhodnius prolixus.</title>
        <authorList>
            <person name="Sun J."/>
            <person name="Yuda M."/>
            <person name="Miura K."/>
            <person name="Chinzei Y."/>
        </authorList>
    </citation>
    <scope>NUCLEOTIDE SEQUENCE</scope>
    <source>
        <tissue evidence="13">Salivary gland</tissue>
    </source>
</reference>
<protein>
    <submittedName>
        <fullName evidence="13">Nitrophorin-3</fullName>
    </submittedName>
</protein>
<evidence type="ECO:0000256" key="10">
    <source>
        <dbReference type="ARBA" id="ARBA00025761"/>
    </source>
</evidence>
<keyword evidence="3" id="KW-0964">Secreted</keyword>
<evidence type="ECO:0000256" key="3">
    <source>
        <dbReference type="ARBA" id="ARBA00022525"/>
    </source>
</evidence>
<evidence type="ECO:0000259" key="12">
    <source>
        <dbReference type="Pfam" id="PF02087"/>
    </source>
</evidence>
<evidence type="ECO:0000256" key="9">
    <source>
        <dbReference type="ARBA" id="ARBA00023157"/>
    </source>
</evidence>
<dbReference type="SUPFAM" id="SSF50814">
    <property type="entry name" value="Lipocalins"/>
    <property type="match status" value="1"/>
</dbReference>
<evidence type="ECO:0000256" key="4">
    <source>
        <dbReference type="ARBA" id="ARBA00022617"/>
    </source>
</evidence>
<evidence type="ECO:0000256" key="11">
    <source>
        <dbReference type="SAM" id="SignalP"/>
    </source>
</evidence>
<keyword evidence="8" id="KW-0408">Iron</keyword>
<dbReference type="EMBL" id="U76743">
    <property type="protein sequence ID" value="AAC26160.1"/>
    <property type="molecule type" value="mRNA"/>
</dbReference>
<evidence type="ECO:0000256" key="5">
    <source>
        <dbReference type="ARBA" id="ARBA00022723"/>
    </source>
</evidence>
<keyword evidence="6 11" id="KW-0732">Signal</keyword>
<dbReference type="GO" id="GO:0005576">
    <property type="term" value="C:extracellular region"/>
    <property type="evidence" value="ECO:0007669"/>
    <property type="project" value="UniProtKB-SubCell"/>
</dbReference>
<accession>O77000</accession>
<comment type="subcellular location">
    <subcellularLocation>
        <location evidence="1">Secreted</location>
    </subcellularLocation>
</comment>
<keyword evidence="2" id="KW-0840">Vasodilator</keyword>
<dbReference type="Pfam" id="PF02087">
    <property type="entry name" value="Nitrophorin"/>
    <property type="match status" value="1"/>
</dbReference>
<dbReference type="PRINTS" id="PR00788">
    <property type="entry name" value="NITROPHORIN"/>
</dbReference>
<dbReference type="GO" id="GO:0046872">
    <property type="term" value="F:metal ion binding"/>
    <property type="evidence" value="ECO:0007669"/>
    <property type="project" value="UniProtKB-KW"/>
</dbReference>
<feature type="chain" id="PRO_5004160039" evidence="11">
    <location>
        <begin position="24"/>
        <end position="202"/>
    </location>
</feature>
<evidence type="ECO:0000313" key="13">
    <source>
        <dbReference type="EMBL" id="AAC26160.1"/>
    </source>
</evidence>
<dbReference type="GO" id="GO:0042311">
    <property type="term" value="P:vasodilation"/>
    <property type="evidence" value="ECO:0007669"/>
    <property type="project" value="UniProtKB-KW"/>
</dbReference>
<feature type="signal peptide" evidence="11">
    <location>
        <begin position="1"/>
        <end position="23"/>
    </location>
</feature>
<feature type="domain" description="Nitrophorin" evidence="12">
    <location>
        <begin position="25"/>
        <end position="202"/>
    </location>
</feature>
<keyword evidence="9" id="KW-1015">Disulfide bond</keyword>
<sequence>MEPYSALLAVTILCLTSTMGVSGDCSTNISPKKGLDKAKYFSGTWYVTHYLDKDPQVTDPYCSSFTPKESGGTVKEALYHFNSKKKTSFYNIGEGKLGSAGVQYTAKYNTVDKKRKEIEPADPKDSYTLTVLEADDSSALVHICLREGPKDLGDLYTVLSHQKTGEPSATVKNAVAQAGLKLNDFVDTKTLSCTYDDQFTSM</sequence>
<dbReference type="Gene3D" id="2.40.128.20">
    <property type="match status" value="1"/>
</dbReference>
<name>O77000_RHOPR</name>
<dbReference type="GO" id="GO:0070026">
    <property type="term" value="F:nitric oxide binding"/>
    <property type="evidence" value="ECO:0007669"/>
    <property type="project" value="InterPro"/>
</dbReference>
<dbReference type="VEuPathDB" id="VectorBase:RPRC000072"/>
<evidence type="ECO:0000256" key="8">
    <source>
        <dbReference type="ARBA" id="ARBA00023004"/>
    </source>
</evidence>
<keyword evidence="7" id="KW-0838">Vasoactive</keyword>
<evidence type="ECO:0000256" key="2">
    <source>
        <dbReference type="ARBA" id="ARBA00022429"/>
    </source>
</evidence>